<dbReference type="EMBL" id="JAUNZN010000006">
    <property type="protein sequence ID" value="KAK4819393.1"/>
    <property type="molecule type" value="Genomic_DNA"/>
</dbReference>
<evidence type="ECO:0000313" key="3">
    <source>
        <dbReference type="Proteomes" id="UP001333110"/>
    </source>
</evidence>
<accession>A0AAN7S5V7</accession>
<dbReference type="AlphaFoldDB" id="A0AAN7S5V7"/>
<reference evidence="2 3" key="1">
    <citation type="journal article" date="2023" name="J. Hered.">
        <title>Chromosome-level genome of the wood stork (Mycteria americana) provides insight into avian chromosome evolution.</title>
        <authorList>
            <person name="Flamio R. Jr."/>
            <person name="Ramstad K.M."/>
        </authorList>
    </citation>
    <scope>NUCLEOTIDE SEQUENCE [LARGE SCALE GENOMIC DNA]</scope>
    <source>
        <strain evidence="2">JAX WOST 10</strain>
    </source>
</reference>
<sequence length="121" mass="12898">MQKVEKRKLTDPLEALKEKYLRPSPGFLFHPQSRLNLSLVPGEGPSVVPRSISVGCHLPAAVPAEGSPQPLGARLGCRPLPKALPGGSCCTPASLVVPGDHPRRDELATSTHLTSQDRCYG</sequence>
<protein>
    <submittedName>
        <fullName evidence="2">Uncharacterized protein</fullName>
    </submittedName>
</protein>
<gene>
    <name evidence="2" type="ORF">QYF61_003664</name>
</gene>
<proteinExistence type="predicted"/>
<evidence type="ECO:0000313" key="2">
    <source>
        <dbReference type="EMBL" id="KAK4819393.1"/>
    </source>
</evidence>
<keyword evidence="3" id="KW-1185">Reference proteome</keyword>
<dbReference type="Proteomes" id="UP001333110">
    <property type="component" value="Unassembled WGS sequence"/>
</dbReference>
<feature type="region of interest" description="Disordered" evidence="1">
    <location>
        <begin position="100"/>
        <end position="121"/>
    </location>
</feature>
<name>A0AAN7S5V7_MYCAM</name>
<comment type="caution">
    <text evidence="2">The sequence shown here is derived from an EMBL/GenBank/DDBJ whole genome shotgun (WGS) entry which is preliminary data.</text>
</comment>
<feature type="compositionally biased region" description="Polar residues" evidence="1">
    <location>
        <begin position="108"/>
        <end position="121"/>
    </location>
</feature>
<evidence type="ECO:0000256" key="1">
    <source>
        <dbReference type="SAM" id="MobiDB-lite"/>
    </source>
</evidence>
<organism evidence="2 3">
    <name type="scientific">Mycteria americana</name>
    <name type="common">Wood stork</name>
    <dbReference type="NCBI Taxonomy" id="33587"/>
    <lineage>
        <taxon>Eukaryota</taxon>
        <taxon>Metazoa</taxon>
        <taxon>Chordata</taxon>
        <taxon>Craniata</taxon>
        <taxon>Vertebrata</taxon>
        <taxon>Euteleostomi</taxon>
        <taxon>Archelosauria</taxon>
        <taxon>Archosauria</taxon>
        <taxon>Dinosauria</taxon>
        <taxon>Saurischia</taxon>
        <taxon>Theropoda</taxon>
        <taxon>Coelurosauria</taxon>
        <taxon>Aves</taxon>
        <taxon>Neognathae</taxon>
        <taxon>Neoaves</taxon>
        <taxon>Aequornithes</taxon>
        <taxon>Ciconiiformes</taxon>
        <taxon>Ciconiidae</taxon>
        <taxon>Mycteria</taxon>
    </lineage>
</organism>